<organism evidence="1 2">
    <name type="scientific">Pyronema omphalodes (strain CBS 100304)</name>
    <name type="common">Pyronema confluens</name>
    <dbReference type="NCBI Taxonomy" id="1076935"/>
    <lineage>
        <taxon>Eukaryota</taxon>
        <taxon>Fungi</taxon>
        <taxon>Dikarya</taxon>
        <taxon>Ascomycota</taxon>
        <taxon>Pezizomycotina</taxon>
        <taxon>Pezizomycetes</taxon>
        <taxon>Pezizales</taxon>
        <taxon>Pyronemataceae</taxon>
        <taxon>Pyronema</taxon>
    </lineage>
</organism>
<accession>U4L0J0</accession>
<dbReference type="AlphaFoldDB" id="U4L0J0"/>
<protein>
    <submittedName>
        <fullName evidence="1">Uncharacterized protein</fullName>
    </submittedName>
</protein>
<name>U4L0J0_PYROM</name>
<gene>
    <name evidence="1" type="ORF">PCON_05131</name>
</gene>
<evidence type="ECO:0000313" key="1">
    <source>
        <dbReference type="EMBL" id="CCX05544.1"/>
    </source>
</evidence>
<evidence type="ECO:0000313" key="2">
    <source>
        <dbReference type="Proteomes" id="UP000018144"/>
    </source>
</evidence>
<sequence>MLCLNAGLSDQLSSDVAQPLLSQSCRWGANRGLWNR</sequence>
<reference evidence="1 2" key="1">
    <citation type="journal article" date="2013" name="PLoS Genet.">
        <title>The genome and development-dependent transcriptomes of Pyronema confluens: a window into fungal evolution.</title>
        <authorList>
            <person name="Traeger S."/>
            <person name="Altegoer F."/>
            <person name="Freitag M."/>
            <person name="Gabaldon T."/>
            <person name="Kempken F."/>
            <person name="Kumar A."/>
            <person name="Marcet-Houben M."/>
            <person name="Poggeler S."/>
            <person name="Stajich J.E."/>
            <person name="Nowrousian M."/>
        </authorList>
    </citation>
    <scope>NUCLEOTIDE SEQUENCE [LARGE SCALE GENOMIC DNA]</scope>
    <source>
        <strain evidence="2">CBS 100304</strain>
        <tissue evidence="1">Vegetative mycelium</tissue>
    </source>
</reference>
<dbReference type="Proteomes" id="UP000018144">
    <property type="component" value="Unassembled WGS sequence"/>
</dbReference>
<keyword evidence="2" id="KW-1185">Reference proteome</keyword>
<dbReference type="EMBL" id="HF935259">
    <property type="protein sequence ID" value="CCX05544.1"/>
    <property type="molecule type" value="Genomic_DNA"/>
</dbReference>
<proteinExistence type="predicted"/>